<evidence type="ECO:0000256" key="1">
    <source>
        <dbReference type="SAM" id="MobiDB-lite"/>
    </source>
</evidence>
<feature type="compositionally biased region" description="Polar residues" evidence="1">
    <location>
        <begin position="242"/>
        <end position="251"/>
    </location>
</feature>
<feature type="compositionally biased region" description="Low complexity" evidence="1">
    <location>
        <begin position="138"/>
        <end position="150"/>
    </location>
</feature>
<dbReference type="RefSeq" id="XP_014181097.1">
    <property type="nucleotide sequence ID" value="XM_014325622.1"/>
</dbReference>
<accession>J6F3N1</accession>
<proteinExistence type="predicted"/>
<feature type="region of interest" description="Disordered" evidence="1">
    <location>
        <begin position="58"/>
        <end position="84"/>
    </location>
</feature>
<feature type="region of interest" description="Disordered" evidence="1">
    <location>
        <begin position="238"/>
        <end position="275"/>
    </location>
</feature>
<dbReference type="EMBL" id="ALBS01000145">
    <property type="protein sequence ID" value="EJT49847.1"/>
    <property type="molecule type" value="Genomic_DNA"/>
</dbReference>
<dbReference type="Proteomes" id="UP000002748">
    <property type="component" value="Unassembled WGS sequence"/>
</dbReference>
<sequence>MAELHALLRTRDLTSLLLHELAHPAPFPTALDAAPLTSMQLAVGAVLYAHDCSGPGGQAFPHNLGPSRHSSSEPLEREFDQRTSERIHARCREQGTEFVHVLVYLAAAAFGSQTYDRGTPTRIELPTPYTSPLPSLSPTPSLSSDSSSVISEEEVSNPVLVSQFAPRCAETIWRKAAALTKREKREHTSLRQLAKFAAAAKAEVQDCIRSARREDESNPGLGLVGFSMPNRPAPVPECVEDGSTSPTAGTFASSGSMDACPSSSSASRQAKRRRRASPLLGIQNLGSLDALYAPDIEGLVDGLQVRRMSTGKRRSGVLLYYFEFGGRVTLSVSADEGYELRRWWDELGDLIDDLFAPPVEPPTKLEWGGMVEPPDVLEADW</sequence>
<dbReference type="KEGG" id="tasa:A1Q1_00999"/>
<evidence type="ECO:0000313" key="3">
    <source>
        <dbReference type="Proteomes" id="UP000002748"/>
    </source>
</evidence>
<dbReference type="AlphaFoldDB" id="J6F3N1"/>
<reference evidence="2 3" key="1">
    <citation type="journal article" date="2012" name="Eukaryot. Cell">
        <title>Draft genome sequence of CBS 2479, the standard type strain of Trichosporon asahii.</title>
        <authorList>
            <person name="Yang R.Y."/>
            <person name="Li H.T."/>
            <person name="Zhu H."/>
            <person name="Zhou G.P."/>
            <person name="Wang M."/>
            <person name="Wang L."/>
        </authorList>
    </citation>
    <scope>NUCLEOTIDE SEQUENCE [LARGE SCALE GENOMIC DNA]</scope>
    <source>
        <strain evidence="3">ATCC 90039 / CBS 2479 / JCM 2466 / KCTC 7840 / NCYC 2677 / UAMH 7654</strain>
    </source>
</reference>
<dbReference type="VEuPathDB" id="FungiDB:A1Q1_00999"/>
<organism evidence="2 3">
    <name type="scientific">Trichosporon asahii var. asahii (strain ATCC 90039 / CBS 2479 / JCM 2466 / KCTC 7840 / NBRC 103889/ NCYC 2677 / UAMH 7654)</name>
    <name type="common">Yeast</name>
    <dbReference type="NCBI Taxonomy" id="1186058"/>
    <lineage>
        <taxon>Eukaryota</taxon>
        <taxon>Fungi</taxon>
        <taxon>Dikarya</taxon>
        <taxon>Basidiomycota</taxon>
        <taxon>Agaricomycotina</taxon>
        <taxon>Tremellomycetes</taxon>
        <taxon>Trichosporonales</taxon>
        <taxon>Trichosporonaceae</taxon>
        <taxon>Trichosporon</taxon>
    </lineage>
</organism>
<comment type="caution">
    <text evidence="2">The sequence shown here is derived from an EMBL/GenBank/DDBJ whole genome shotgun (WGS) entry which is preliminary data.</text>
</comment>
<protein>
    <submittedName>
        <fullName evidence="2">Uncharacterized protein</fullName>
    </submittedName>
</protein>
<gene>
    <name evidence="2" type="ORF">A1Q1_00999</name>
</gene>
<dbReference type="HOGENOM" id="CLU_726012_0_0_1"/>
<feature type="region of interest" description="Disordered" evidence="1">
    <location>
        <begin position="125"/>
        <end position="150"/>
    </location>
</feature>
<dbReference type="GeneID" id="25984513"/>
<feature type="compositionally biased region" description="Basic and acidic residues" evidence="1">
    <location>
        <begin position="70"/>
        <end position="84"/>
    </location>
</feature>
<name>J6F3N1_TRIAS</name>
<evidence type="ECO:0000313" key="2">
    <source>
        <dbReference type="EMBL" id="EJT49847.1"/>
    </source>
</evidence>
<feature type="compositionally biased region" description="Low complexity" evidence="1">
    <location>
        <begin position="252"/>
        <end position="268"/>
    </location>
</feature>